<sequence length="136" mass="15601">MGKQAEDFFGYTCSELLNKRDYKSDDDLPEEIIAKKGQRYLFELKTNFNFNRELIIKAIYPDPESEAAVIDESHKYIMADDHLLTTPPKVTERKRVADLAVKPLFIIDNDKKARRQEKGAASSPPPVQLSQKSKIE</sequence>
<feature type="region of interest" description="Disordered" evidence="1">
    <location>
        <begin position="113"/>
        <end position="136"/>
    </location>
</feature>
<evidence type="ECO:0000313" key="3">
    <source>
        <dbReference type="Proteomes" id="UP001457282"/>
    </source>
</evidence>
<protein>
    <submittedName>
        <fullName evidence="2">Uncharacterized protein</fullName>
    </submittedName>
</protein>
<reference evidence="2 3" key="1">
    <citation type="journal article" date="2023" name="G3 (Bethesda)">
        <title>A chromosome-length genome assembly and annotation of blackberry (Rubus argutus, cv. 'Hillquist').</title>
        <authorList>
            <person name="Bruna T."/>
            <person name="Aryal R."/>
            <person name="Dudchenko O."/>
            <person name="Sargent D.J."/>
            <person name="Mead D."/>
            <person name="Buti M."/>
            <person name="Cavallini A."/>
            <person name="Hytonen T."/>
            <person name="Andres J."/>
            <person name="Pham M."/>
            <person name="Weisz D."/>
            <person name="Mascagni F."/>
            <person name="Usai G."/>
            <person name="Natali L."/>
            <person name="Bassil N."/>
            <person name="Fernandez G.E."/>
            <person name="Lomsadze A."/>
            <person name="Armour M."/>
            <person name="Olukolu B."/>
            <person name="Poorten T."/>
            <person name="Britton C."/>
            <person name="Davik J."/>
            <person name="Ashrafi H."/>
            <person name="Aiden E.L."/>
            <person name="Borodovsky M."/>
            <person name="Worthington M."/>
        </authorList>
    </citation>
    <scope>NUCLEOTIDE SEQUENCE [LARGE SCALE GENOMIC DNA]</scope>
    <source>
        <strain evidence="2">PI 553951</strain>
    </source>
</reference>
<evidence type="ECO:0000313" key="2">
    <source>
        <dbReference type="EMBL" id="KAK9951185.1"/>
    </source>
</evidence>
<evidence type="ECO:0000256" key="1">
    <source>
        <dbReference type="SAM" id="MobiDB-lite"/>
    </source>
</evidence>
<keyword evidence="3" id="KW-1185">Reference proteome</keyword>
<accession>A0AAW1YR61</accession>
<comment type="caution">
    <text evidence="2">The sequence shown here is derived from an EMBL/GenBank/DDBJ whole genome shotgun (WGS) entry which is preliminary data.</text>
</comment>
<dbReference type="Proteomes" id="UP001457282">
    <property type="component" value="Unassembled WGS sequence"/>
</dbReference>
<dbReference type="AlphaFoldDB" id="A0AAW1YR61"/>
<dbReference type="EMBL" id="JBEDUW010000001">
    <property type="protein sequence ID" value="KAK9951185.1"/>
    <property type="molecule type" value="Genomic_DNA"/>
</dbReference>
<organism evidence="2 3">
    <name type="scientific">Rubus argutus</name>
    <name type="common">Southern blackberry</name>
    <dbReference type="NCBI Taxonomy" id="59490"/>
    <lineage>
        <taxon>Eukaryota</taxon>
        <taxon>Viridiplantae</taxon>
        <taxon>Streptophyta</taxon>
        <taxon>Embryophyta</taxon>
        <taxon>Tracheophyta</taxon>
        <taxon>Spermatophyta</taxon>
        <taxon>Magnoliopsida</taxon>
        <taxon>eudicotyledons</taxon>
        <taxon>Gunneridae</taxon>
        <taxon>Pentapetalae</taxon>
        <taxon>rosids</taxon>
        <taxon>fabids</taxon>
        <taxon>Rosales</taxon>
        <taxon>Rosaceae</taxon>
        <taxon>Rosoideae</taxon>
        <taxon>Rosoideae incertae sedis</taxon>
        <taxon>Rubus</taxon>
    </lineage>
</organism>
<name>A0AAW1YR61_RUBAR</name>
<gene>
    <name evidence="2" type="ORF">M0R45_006642</name>
</gene>
<proteinExistence type="predicted"/>